<dbReference type="InterPro" id="IPR021823">
    <property type="entry name" value="DUF3408"/>
</dbReference>
<reference evidence="2" key="1">
    <citation type="submission" date="2024-03" db="EMBL/GenBank/DDBJ databases">
        <title>Chitinophaga horti sp. nov., isolated from garden soil.</title>
        <authorList>
            <person name="Lee D.S."/>
            <person name="Han D.M."/>
            <person name="Baek J.H."/>
            <person name="Choi D.G."/>
            <person name="Jeon J.H."/>
            <person name="Jeon C.O."/>
        </authorList>
    </citation>
    <scope>NUCLEOTIDE SEQUENCE [LARGE SCALE GENOMIC DNA]</scope>
    <source>
        <strain evidence="2">GPA1</strain>
    </source>
</reference>
<dbReference type="Proteomes" id="UP001485459">
    <property type="component" value="Chromosome"/>
</dbReference>
<dbReference type="Pfam" id="PF11888">
    <property type="entry name" value="DUF3408"/>
    <property type="match status" value="1"/>
</dbReference>
<dbReference type="EMBL" id="CP149822">
    <property type="protein sequence ID" value="WZN42090.1"/>
    <property type="molecule type" value="Genomic_DNA"/>
</dbReference>
<evidence type="ECO:0000313" key="2">
    <source>
        <dbReference type="Proteomes" id="UP001485459"/>
    </source>
</evidence>
<keyword evidence="2" id="KW-1185">Reference proteome</keyword>
<organism evidence="1 2">
    <name type="scientific">Chitinophaga pollutisoli</name>
    <dbReference type="NCBI Taxonomy" id="3133966"/>
    <lineage>
        <taxon>Bacteria</taxon>
        <taxon>Pseudomonadati</taxon>
        <taxon>Bacteroidota</taxon>
        <taxon>Chitinophagia</taxon>
        <taxon>Chitinophagales</taxon>
        <taxon>Chitinophagaceae</taxon>
        <taxon>Chitinophaga</taxon>
    </lineage>
</organism>
<sequence length="90" mass="10392">MKKTNQKQRNTLRIAEYQLAFLTPTGFLAKDGKTVYVSPEFHEKISHIAFILGSGKINIADYLHSVLKHHFPDFGQEIKTIYNDKNKPIF</sequence>
<accession>A0ABZ2YQN2</accession>
<evidence type="ECO:0000313" key="1">
    <source>
        <dbReference type="EMBL" id="WZN42090.1"/>
    </source>
</evidence>
<gene>
    <name evidence="1" type="ORF">WJU16_03450</name>
</gene>
<proteinExistence type="predicted"/>
<protein>
    <submittedName>
        <fullName evidence="1">DUF3408 domain-containing protein</fullName>
    </submittedName>
</protein>
<name>A0ABZ2YQN2_9BACT</name>
<dbReference type="RefSeq" id="WP_341836929.1">
    <property type="nucleotide sequence ID" value="NZ_CP149822.1"/>
</dbReference>